<keyword evidence="3" id="KW-1185">Reference proteome</keyword>
<sequence>MAPWLLEAPSWKGAGVGGGRRRRGRRATGANRGVAPWRKKPLLPTRCFMEWGAREEQAGWSTRSLDSMAVGRAPSNRDCWWPQSKRGRWERESRGATPWTPVSSLLELGPEEMPRPGWSRGGVGEEGPLSQPLARRNREGVAPWLALLPALCLLRVGEEARERRNGG</sequence>
<reference evidence="2" key="3">
    <citation type="submission" date="2021-05" db="UniProtKB">
        <authorList>
            <consortium name="EnsemblPlants"/>
        </authorList>
    </citation>
    <scope>IDENTIFICATION</scope>
    <source>
        <strain evidence="2">cv. B73</strain>
    </source>
</reference>
<reference evidence="2" key="2">
    <citation type="submission" date="2019-07" db="EMBL/GenBank/DDBJ databases">
        <authorList>
            <person name="Seetharam A."/>
            <person name="Woodhouse M."/>
            <person name="Cannon E."/>
        </authorList>
    </citation>
    <scope>NUCLEOTIDE SEQUENCE [LARGE SCALE GENOMIC DNA]</scope>
    <source>
        <strain evidence="2">cv. B73</strain>
    </source>
</reference>
<feature type="region of interest" description="Disordered" evidence="1">
    <location>
        <begin position="8"/>
        <end position="33"/>
    </location>
</feature>
<dbReference type="Proteomes" id="UP000007305">
    <property type="component" value="Chromosome 4"/>
</dbReference>
<name>A0A804NP40_MAIZE</name>
<protein>
    <submittedName>
        <fullName evidence="2">Uncharacterized protein</fullName>
    </submittedName>
</protein>
<dbReference type="Gramene" id="Zm00001eb175170_T001">
    <property type="protein sequence ID" value="Zm00001eb175170_P001"/>
    <property type="gene ID" value="Zm00001eb175170"/>
</dbReference>
<organism evidence="2 3">
    <name type="scientific">Zea mays</name>
    <name type="common">Maize</name>
    <dbReference type="NCBI Taxonomy" id="4577"/>
    <lineage>
        <taxon>Eukaryota</taxon>
        <taxon>Viridiplantae</taxon>
        <taxon>Streptophyta</taxon>
        <taxon>Embryophyta</taxon>
        <taxon>Tracheophyta</taxon>
        <taxon>Spermatophyta</taxon>
        <taxon>Magnoliopsida</taxon>
        <taxon>Liliopsida</taxon>
        <taxon>Poales</taxon>
        <taxon>Poaceae</taxon>
        <taxon>PACMAD clade</taxon>
        <taxon>Panicoideae</taxon>
        <taxon>Andropogonodae</taxon>
        <taxon>Andropogoneae</taxon>
        <taxon>Tripsacinae</taxon>
        <taxon>Zea</taxon>
    </lineage>
</organism>
<reference evidence="3" key="1">
    <citation type="journal article" date="2009" name="Science">
        <title>The B73 maize genome: complexity, diversity, and dynamics.</title>
        <authorList>
            <person name="Schnable P.S."/>
            <person name="Ware D."/>
            <person name="Fulton R.S."/>
            <person name="Stein J.C."/>
            <person name="Wei F."/>
            <person name="Pasternak S."/>
            <person name="Liang C."/>
            <person name="Zhang J."/>
            <person name="Fulton L."/>
            <person name="Graves T.A."/>
            <person name="Minx P."/>
            <person name="Reily A.D."/>
            <person name="Courtney L."/>
            <person name="Kruchowski S.S."/>
            <person name="Tomlinson C."/>
            <person name="Strong C."/>
            <person name="Delehaunty K."/>
            <person name="Fronick C."/>
            <person name="Courtney B."/>
            <person name="Rock S.M."/>
            <person name="Belter E."/>
            <person name="Du F."/>
            <person name="Kim K."/>
            <person name="Abbott R.M."/>
            <person name="Cotton M."/>
            <person name="Levy A."/>
            <person name="Marchetto P."/>
            <person name="Ochoa K."/>
            <person name="Jackson S.M."/>
            <person name="Gillam B."/>
            <person name="Chen W."/>
            <person name="Yan L."/>
            <person name="Higginbotham J."/>
            <person name="Cardenas M."/>
            <person name="Waligorski J."/>
            <person name="Applebaum E."/>
            <person name="Phelps L."/>
            <person name="Falcone J."/>
            <person name="Kanchi K."/>
            <person name="Thane T."/>
            <person name="Scimone A."/>
            <person name="Thane N."/>
            <person name="Henke J."/>
            <person name="Wang T."/>
            <person name="Ruppert J."/>
            <person name="Shah N."/>
            <person name="Rotter K."/>
            <person name="Hodges J."/>
            <person name="Ingenthron E."/>
            <person name="Cordes M."/>
            <person name="Kohlberg S."/>
            <person name="Sgro J."/>
            <person name="Delgado B."/>
            <person name="Mead K."/>
            <person name="Chinwalla A."/>
            <person name="Leonard S."/>
            <person name="Crouse K."/>
            <person name="Collura K."/>
            <person name="Kudrna D."/>
            <person name="Currie J."/>
            <person name="He R."/>
            <person name="Angelova A."/>
            <person name="Rajasekar S."/>
            <person name="Mueller T."/>
            <person name="Lomeli R."/>
            <person name="Scara G."/>
            <person name="Ko A."/>
            <person name="Delaney K."/>
            <person name="Wissotski M."/>
            <person name="Lopez G."/>
            <person name="Campos D."/>
            <person name="Braidotti M."/>
            <person name="Ashley E."/>
            <person name="Golser W."/>
            <person name="Kim H."/>
            <person name="Lee S."/>
            <person name="Lin J."/>
            <person name="Dujmic Z."/>
            <person name="Kim W."/>
            <person name="Talag J."/>
            <person name="Zuccolo A."/>
            <person name="Fan C."/>
            <person name="Sebastian A."/>
            <person name="Kramer M."/>
            <person name="Spiegel L."/>
            <person name="Nascimento L."/>
            <person name="Zutavern T."/>
            <person name="Miller B."/>
            <person name="Ambroise C."/>
            <person name="Muller S."/>
            <person name="Spooner W."/>
            <person name="Narechania A."/>
            <person name="Ren L."/>
            <person name="Wei S."/>
            <person name="Kumari S."/>
            <person name="Faga B."/>
            <person name="Levy M.J."/>
            <person name="McMahan L."/>
            <person name="Van Buren P."/>
            <person name="Vaughn M.W."/>
            <person name="Ying K."/>
            <person name="Yeh C.-T."/>
            <person name="Emrich S.J."/>
            <person name="Jia Y."/>
            <person name="Kalyanaraman A."/>
            <person name="Hsia A.-P."/>
            <person name="Barbazuk W.B."/>
            <person name="Baucom R.S."/>
            <person name="Brutnell T.P."/>
            <person name="Carpita N.C."/>
            <person name="Chaparro C."/>
            <person name="Chia J.-M."/>
            <person name="Deragon J.-M."/>
            <person name="Estill J.C."/>
            <person name="Fu Y."/>
            <person name="Jeddeloh J.A."/>
            <person name="Han Y."/>
            <person name="Lee H."/>
            <person name="Li P."/>
            <person name="Lisch D.R."/>
            <person name="Liu S."/>
            <person name="Liu Z."/>
            <person name="Nagel D.H."/>
            <person name="McCann M.C."/>
            <person name="SanMiguel P."/>
            <person name="Myers A.M."/>
            <person name="Nettleton D."/>
            <person name="Nguyen J."/>
            <person name="Penning B.W."/>
            <person name="Ponnala L."/>
            <person name="Schneider K.L."/>
            <person name="Schwartz D.C."/>
            <person name="Sharma A."/>
            <person name="Soderlund C."/>
            <person name="Springer N.M."/>
            <person name="Sun Q."/>
            <person name="Wang H."/>
            <person name="Waterman M."/>
            <person name="Westerman R."/>
            <person name="Wolfgruber T.K."/>
            <person name="Yang L."/>
            <person name="Yu Y."/>
            <person name="Zhang L."/>
            <person name="Zhou S."/>
            <person name="Zhu Q."/>
            <person name="Bennetzen J.L."/>
            <person name="Dawe R.K."/>
            <person name="Jiang J."/>
            <person name="Jiang N."/>
            <person name="Presting G.G."/>
            <person name="Wessler S.R."/>
            <person name="Aluru S."/>
            <person name="Martienssen R.A."/>
            <person name="Clifton S.W."/>
            <person name="McCombie W.R."/>
            <person name="Wing R.A."/>
            <person name="Wilson R.K."/>
        </authorList>
    </citation>
    <scope>NUCLEOTIDE SEQUENCE [LARGE SCALE GENOMIC DNA]</scope>
    <source>
        <strain evidence="3">cv. B73</strain>
    </source>
</reference>
<proteinExistence type="predicted"/>
<evidence type="ECO:0000313" key="2">
    <source>
        <dbReference type="EnsemblPlants" id="Zm00001eb175170_P001"/>
    </source>
</evidence>
<dbReference type="InParanoid" id="A0A804NP40"/>
<dbReference type="AlphaFoldDB" id="A0A804NP40"/>
<dbReference type="EnsemblPlants" id="Zm00001eb175170_T001">
    <property type="protein sequence ID" value="Zm00001eb175170_P001"/>
    <property type="gene ID" value="Zm00001eb175170"/>
</dbReference>
<feature type="region of interest" description="Disordered" evidence="1">
    <location>
        <begin position="90"/>
        <end position="134"/>
    </location>
</feature>
<evidence type="ECO:0000313" key="3">
    <source>
        <dbReference type="Proteomes" id="UP000007305"/>
    </source>
</evidence>
<evidence type="ECO:0000256" key="1">
    <source>
        <dbReference type="SAM" id="MobiDB-lite"/>
    </source>
</evidence>
<accession>A0A804NP40</accession>